<proteinExistence type="predicted"/>
<dbReference type="EnsemblPlants" id="AET7Gv20809000.2">
    <property type="protein sequence ID" value="AET7Gv20809000.2"/>
    <property type="gene ID" value="AET7Gv20809000"/>
</dbReference>
<dbReference type="InterPro" id="IPR001810">
    <property type="entry name" value="F-box_dom"/>
</dbReference>
<protein>
    <submittedName>
        <fullName evidence="4">Uncharacterized protein</fullName>
    </submittedName>
</protein>
<dbReference type="CDD" id="cd22157">
    <property type="entry name" value="F-box_AtFBW1-like"/>
    <property type="match status" value="1"/>
</dbReference>
<feature type="domain" description="F-box" evidence="3">
    <location>
        <begin position="29"/>
        <end position="65"/>
    </location>
</feature>
<accession>A0A453S4B2</accession>
<sequence length="413" mass="46157">PFPAALPLEQIPPRSSRRSMAEAAVGGPHLPKEIVTWEILIRLPPKPLVRCRAVCRSWHRRLTSDSKFLFAHHRRQPSLPLVTTEDTHERRIDALDHSTGERRPVARAARTAADEHFEVLASCDGLLILVAYGGVYICNPATRQHAPLPLHHVYCIAGLYFHSPSGSYRVLCCLKTTEDGQFRAVYQVYTLGSGDLRCIGEALEPWTSGDLARAMPMMVLFQPHVLAGGRLYWQPIKLPGAGGNGKVNNMLVFDTMAESFQHLLSPVEGAFLEPFEMNDTLGLYDYRGSTADLWVLEDHESWAWSLKHRIKSQVMAFSLVPDIQGGVLLLSDKGESGPLWQYLQHVSGADGTISIRYEWSAYLKLRRHRFRESLVRHSFFSMEGNNGGGVDGKPLFDGLSTVKVLTADISELH</sequence>
<name>A0A453S4B2_AEGTS</name>
<evidence type="ECO:0000313" key="5">
    <source>
        <dbReference type="Proteomes" id="UP000015105"/>
    </source>
</evidence>
<dbReference type="Gramene" id="AET7Gv20809000.2">
    <property type="protein sequence ID" value="AET7Gv20809000.2"/>
    <property type="gene ID" value="AET7Gv20809000"/>
</dbReference>
<dbReference type="NCBIfam" id="TIGR01640">
    <property type="entry name" value="F_box_assoc_1"/>
    <property type="match status" value="1"/>
</dbReference>
<reference evidence="4" key="4">
    <citation type="submission" date="2019-03" db="UniProtKB">
        <authorList>
            <consortium name="EnsemblPlants"/>
        </authorList>
    </citation>
    <scope>IDENTIFICATION</scope>
</reference>
<reference evidence="4" key="3">
    <citation type="journal article" date="2017" name="Nature">
        <title>Genome sequence of the progenitor of the wheat D genome Aegilops tauschii.</title>
        <authorList>
            <person name="Luo M.C."/>
            <person name="Gu Y.Q."/>
            <person name="Puiu D."/>
            <person name="Wang H."/>
            <person name="Twardziok S.O."/>
            <person name="Deal K.R."/>
            <person name="Huo N."/>
            <person name="Zhu T."/>
            <person name="Wang L."/>
            <person name="Wang Y."/>
            <person name="McGuire P.E."/>
            <person name="Liu S."/>
            <person name="Long H."/>
            <person name="Ramasamy R.K."/>
            <person name="Rodriguez J.C."/>
            <person name="Van S.L."/>
            <person name="Yuan L."/>
            <person name="Wang Z."/>
            <person name="Xia Z."/>
            <person name="Xiao L."/>
            <person name="Anderson O.D."/>
            <person name="Ouyang S."/>
            <person name="Liang Y."/>
            <person name="Zimin A.V."/>
            <person name="Pertea G."/>
            <person name="Qi P."/>
            <person name="Bennetzen J.L."/>
            <person name="Dai X."/>
            <person name="Dawson M.W."/>
            <person name="Muller H.G."/>
            <person name="Kugler K."/>
            <person name="Rivarola-Duarte L."/>
            <person name="Spannagl M."/>
            <person name="Mayer K.F.X."/>
            <person name="Lu F.H."/>
            <person name="Bevan M.W."/>
            <person name="Leroy P."/>
            <person name="Li P."/>
            <person name="You F.M."/>
            <person name="Sun Q."/>
            <person name="Liu Z."/>
            <person name="Lyons E."/>
            <person name="Wicker T."/>
            <person name="Salzberg S.L."/>
            <person name="Devos K.M."/>
            <person name="Dvorak J."/>
        </authorList>
    </citation>
    <scope>NUCLEOTIDE SEQUENCE [LARGE SCALE GENOMIC DNA]</scope>
    <source>
        <strain evidence="4">cv. AL8/78</strain>
    </source>
</reference>
<dbReference type="InterPro" id="IPR017451">
    <property type="entry name" value="F-box-assoc_interact_dom"/>
</dbReference>
<dbReference type="InterPro" id="IPR036047">
    <property type="entry name" value="F-box-like_dom_sf"/>
</dbReference>
<evidence type="ECO:0000259" key="2">
    <source>
        <dbReference type="Pfam" id="PF08268"/>
    </source>
</evidence>
<organism evidence="4 5">
    <name type="scientific">Aegilops tauschii subsp. strangulata</name>
    <name type="common">Goatgrass</name>
    <dbReference type="NCBI Taxonomy" id="200361"/>
    <lineage>
        <taxon>Eukaryota</taxon>
        <taxon>Viridiplantae</taxon>
        <taxon>Streptophyta</taxon>
        <taxon>Embryophyta</taxon>
        <taxon>Tracheophyta</taxon>
        <taxon>Spermatophyta</taxon>
        <taxon>Magnoliopsida</taxon>
        <taxon>Liliopsida</taxon>
        <taxon>Poales</taxon>
        <taxon>Poaceae</taxon>
        <taxon>BOP clade</taxon>
        <taxon>Pooideae</taxon>
        <taxon>Triticodae</taxon>
        <taxon>Triticeae</taxon>
        <taxon>Triticinae</taxon>
        <taxon>Aegilops</taxon>
    </lineage>
</organism>
<reference evidence="4" key="5">
    <citation type="journal article" date="2021" name="G3 (Bethesda)">
        <title>Aegilops tauschii genome assembly Aet v5.0 features greater sequence contiguity and improved annotation.</title>
        <authorList>
            <person name="Wang L."/>
            <person name="Zhu T."/>
            <person name="Rodriguez J.C."/>
            <person name="Deal K.R."/>
            <person name="Dubcovsky J."/>
            <person name="McGuire P.E."/>
            <person name="Lux T."/>
            <person name="Spannagl M."/>
            <person name="Mayer K.F.X."/>
            <person name="Baldrich P."/>
            <person name="Meyers B.C."/>
            <person name="Huo N."/>
            <person name="Gu Y.Q."/>
            <person name="Zhou H."/>
            <person name="Devos K.M."/>
            <person name="Bennetzen J.L."/>
            <person name="Unver T."/>
            <person name="Budak H."/>
            <person name="Gulick P.J."/>
            <person name="Galiba G."/>
            <person name="Kalapos B."/>
            <person name="Nelson D.R."/>
            <person name="Li P."/>
            <person name="You F.M."/>
            <person name="Luo M.C."/>
            <person name="Dvorak J."/>
        </authorList>
    </citation>
    <scope>NUCLEOTIDE SEQUENCE [LARGE SCALE GENOMIC DNA]</scope>
    <source>
        <strain evidence="4">cv. AL8/78</strain>
    </source>
</reference>
<feature type="domain" description="F-box associated beta-propeller type 3" evidence="2">
    <location>
        <begin position="115"/>
        <end position="309"/>
    </location>
</feature>
<dbReference type="Proteomes" id="UP000015105">
    <property type="component" value="Chromosome 7D"/>
</dbReference>
<dbReference type="InterPro" id="IPR013187">
    <property type="entry name" value="F-box-assoc_dom_typ3"/>
</dbReference>
<dbReference type="Pfam" id="PF08268">
    <property type="entry name" value="FBA_3"/>
    <property type="match status" value="1"/>
</dbReference>
<dbReference type="PANTHER" id="PTHR31672">
    <property type="entry name" value="BNACNNG10540D PROTEIN"/>
    <property type="match status" value="1"/>
</dbReference>
<evidence type="ECO:0000256" key="1">
    <source>
        <dbReference type="SAM" id="MobiDB-lite"/>
    </source>
</evidence>
<dbReference type="AlphaFoldDB" id="A0A453S4B2"/>
<reference evidence="5" key="1">
    <citation type="journal article" date="2014" name="Science">
        <title>Ancient hybridizations among the ancestral genomes of bread wheat.</title>
        <authorList>
            <consortium name="International Wheat Genome Sequencing Consortium,"/>
            <person name="Marcussen T."/>
            <person name="Sandve S.R."/>
            <person name="Heier L."/>
            <person name="Spannagl M."/>
            <person name="Pfeifer M."/>
            <person name="Jakobsen K.S."/>
            <person name="Wulff B.B."/>
            <person name="Steuernagel B."/>
            <person name="Mayer K.F."/>
            <person name="Olsen O.A."/>
        </authorList>
    </citation>
    <scope>NUCLEOTIDE SEQUENCE [LARGE SCALE GENOMIC DNA]</scope>
    <source>
        <strain evidence="5">cv. AL8/78</strain>
    </source>
</reference>
<feature type="region of interest" description="Disordered" evidence="1">
    <location>
        <begin position="1"/>
        <end position="24"/>
    </location>
</feature>
<reference evidence="5" key="2">
    <citation type="journal article" date="2017" name="Nat. Plants">
        <title>The Aegilops tauschii genome reveals multiple impacts of transposons.</title>
        <authorList>
            <person name="Zhao G."/>
            <person name="Zou C."/>
            <person name="Li K."/>
            <person name="Wang K."/>
            <person name="Li T."/>
            <person name="Gao L."/>
            <person name="Zhang X."/>
            <person name="Wang H."/>
            <person name="Yang Z."/>
            <person name="Liu X."/>
            <person name="Jiang W."/>
            <person name="Mao L."/>
            <person name="Kong X."/>
            <person name="Jiao Y."/>
            <person name="Jia J."/>
        </authorList>
    </citation>
    <scope>NUCLEOTIDE SEQUENCE [LARGE SCALE GENOMIC DNA]</scope>
    <source>
        <strain evidence="5">cv. AL8/78</strain>
    </source>
</reference>
<dbReference type="SUPFAM" id="SSF81383">
    <property type="entry name" value="F-box domain"/>
    <property type="match status" value="1"/>
</dbReference>
<dbReference type="InterPro" id="IPR050796">
    <property type="entry name" value="SCF_F-box_component"/>
</dbReference>
<dbReference type="Gene3D" id="1.20.1280.50">
    <property type="match status" value="1"/>
</dbReference>
<evidence type="ECO:0000313" key="4">
    <source>
        <dbReference type="EnsemblPlants" id="AET7Gv20809000.2"/>
    </source>
</evidence>
<dbReference type="Pfam" id="PF12937">
    <property type="entry name" value="F-box-like"/>
    <property type="match status" value="1"/>
</dbReference>
<keyword evidence="5" id="KW-1185">Reference proteome</keyword>
<dbReference type="STRING" id="200361.A0A453S4B2"/>
<evidence type="ECO:0000259" key="3">
    <source>
        <dbReference type="Pfam" id="PF12937"/>
    </source>
</evidence>
<dbReference type="PANTHER" id="PTHR31672:SF2">
    <property type="entry name" value="F-BOX DOMAIN-CONTAINING PROTEIN"/>
    <property type="match status" value="1"/>
</dbReference>